<keyword evidence="1" id="KW-1133">Transmembrane helix</keyword>
<proteinExistence type="predicted"/>
<comment type="caution">
    <text evidence="2">The sequence shown here is derived from an EMBL/GenBank/DDBJ whole genome shotgun (WGS) entry which is preliminary data.</text>
</comment>
<keyword evidence="1" id="KW-0812">Transmembrane</keyword>
<feature type="transmembrane region" description="Helical" evidence="1">
    <location>
        <begin position="6"/>
        <end position="24"/>
    </location>
</feature>
<accession>A0A166BGB8</accession>
<dbReference type="PATRIC" id="fig|66851.6.peg.815"/>
<dbReference type="InterPro" id="IPR013783">
    <property type="entry name" value="Ig-like_fold"/>
</dbReference>
<reference evidence="3" key="1">
    <citation type="journal article" date="2016" name="Genome Announc.">
        <title>Draft Genome Sequences of Methanobrevibacter curvatus DSM11111, Methanobrevibacter cuticularis DSM11139, Methanobrevibacter filiformis DSM11501, and Methanobrevibacter oralis DSM7256.</title>
        <authorList>
            <person name="Poehlein A."/>
            <person name="Seedorf H."/>
        </authorList>
    </citation>
    <scope>NUCLEOTIDE SEQUENCE [LARGE SCALE GENOMIC DNA]</scope>
    <source>
        <strain evidence="3">DSM 7256 / JCM 30027 / ZR</strain>
    </source>
</reference>
<name>A0A166BGB8_METOA</name>
<protein>
    <recommendedName>
        <fullName evidence="4">Nickel uptake substrate-specific transmembrane region</fullName>
    </recommendedName>
</protein>
<sequence length="127" mass="14110">MDNKYLAILVVIFIICIGTFMFQLNKNVATFIVINETEIPENGRITGMLMDSFGNGVANKTITFNKPDYKLGTLVSTNTNENGEFVISNVEYLPDAGEDNYYGNFSFAGDNKYNPCFYEGNITVVAS</sequence>
<keyword evidence="1" id="KW-0472">Membrane</keyword>
<gene>
    <name evidence="2" type="ORF">MBORA_07420</name>
</gene>
<evidence type="ECO:0000313" key="3">
    <source>
        <dbReference type="Proteomes" id="UP000077428"/>
    </source>
</evidence>
<organism evidence="2 3">
    <name type="scientific">Methanobrevibacter oralis</name>
    <dbReference type="NCBI Taxonomy" id="66851"/>
    <lineage>
        <taxon>Archaea</taxon>
        <taxon>Methanobacteriati</taxon>
        <taxon>Methanobacteriota</taxon>
        <taxon>Methanomada group</taxon>
        <taxon>Methanobacteria</taxon>
        <taxon>Methanobacteriales</taxon>
        <taxon>Methanobacteriaceae</taxon>
        <taxon>Methanobrevibacter</taxon>
    </lineage>
</organism>
<evidence type="ECO:0000313" key="2">
    <source>
        <dbReference type="EMBL" id="KZX13311.1"/>
    </source>
</evidence>
<dbReference type="RefSeq" id="WP_042693019.1">
    <property type="nucleotide sequence ID" value="NZ_CABMAB010000017.1"/>
</dbReference>
<dbReference type="STRING" id="66851.MBORA_07420"/>
<keyword evidence="3" id="KW-1185">Reference proteome</keyword>
<dbReference type="EMBL" id="LWMU01000053">
    <property type="protein sequence ID" value="KZX13311.1"/>
    <property type="molecule type" value="Genomic_DNA"/>
</dbReference>
<evidence type="ECO:0008006" key="4">
    <source>
        <dbReference type="Google" id="ProtNLM"/>
    </source>
</evidence>
<dbReference type="OrthoDB" id="76848at2157"/>
<dbReference type="Gene3D" id="2.60.40.10">
    <property type="entry name" value="Immunoglobulins"/>
    <property type="match status" value="1"/>
</dbReference>
<dbReference type="AlphaFoldDB" id="A0A166BGB8"/>
<dbReference type="Proteomes" id="UP000077428">
    <property type="component" value="Unassembled WGS sequence"/>
</dbReference>
<evidence type="ECO:0000256" key="1">
    <source>
        <dbReference type="SAM" id="Phobius"/>
    </source>
</evidence>